<keyword evidence="3" id="KW-1185">Reference proteome</keyword>
<dbReference type="PROSITE" id="PS50181">
    <property type="entry name" value="FBOX"/>
    <property type="match status" value="1"/>
</dbReference>
<sequence length="810" mass="91368">MTAEVCLSNKRRKVIASSGVVLLPDEIITEVLLRLPIKSILRFRAVCRSWAALLSSEEFCSLHMAMAEVKPSLPKLLFVSPTENFDSTAVYSCSLLDHKDDLLFTLDYAPYYVCNAATRAITRLPPCYDVPYATAGLGFDALTRKYKVVRFSQGRGHEKQSFHCEICTLGGEEGDYWRPAAGGVPFRFCNFARSAIWYAVFRKAPPVFADGCLHWLIEPEFFVKMPRAAIISFSLTNETFSWVRSPSFAVSGAHLIELDGHLCMVRDLRKGLPAGSMLEIWKLEDYSSGGWSVNHRIDLLGHMSRDFVEPQVVKVIGSFGNSKSSKRVIIATTKHKVFAYDPLSETLENIPSTMEIHASRQIEPSDIRFSLFRESLVRVHKTEEEIALSSPLAQATKEILLRLPAESALKCKLVCKQWLTLTKSESFAHAFFLHKNMDKRLKIMLVGKGTGQPGFCFIHFNNWIQEASNKGVLLDTKVVCSKPCHGLNLVSIEKKDYLYNPCTGFHRVCVNQQLHMRQMWKVPIDGVPREDRPFSVGNRNVGLGFDPLFQEHIMVEIFYTLKDYKFCQYHLTCSLWSFNSRHLQQLPPPPLPRAIVSFNIATKIFDVIPCPSCIAICNRNSPCLAYVVELEGALCAVLANPAVNGLDVWKWELGQWDRAYTIYLNSCSDYSLGTNIVVPFAVDPTDGRVLLSTGRKLGLYNPLKQAIENSFTLDQMPHFTRKELKSCLGVHPECSTKCTRVGSKDSQWKRYLDRCESFGQPSSASVQKNLSHSKGQSEELNMSKLMALVPMLYEESLAYYPGPLKARILK</sequence>
<comment type="caution">
    <text evidence="2">The sequence shown here is derived from an EMBL/GenBank/DDBJ whole genome shotgun (WGS) entry which is preliminary data.</text>
</comment>
<dbReference type="PANTHER" id="PTHR31672:SF2">
    <property type="entry name" value="F-BOX DOMAIN-CONTAINING PROTEIN"/>
    <property type="match status" value="1"/>
</dbReference>
<dbReference type="Pfam" id="PF08268">
    <property type="entry name" value="FBA_3"/>
    <property type="match status" value="1"/>
</dbReference>
<dbReference type="InterPro" id="IPR013187">
    <property type="entry name" value="F-box-assoc_dom_typ3"/>
</dbReference>
<dbReference type="SUPFAM" id="SSF81383">
    <property type="entry name" value="F-box domain"/>
    <property type="match status" value="2"/>
</dbReference>
<dbReference type="InterPro" id="IPR017451">
    <property type="entry name" value="F-box-assoc_interact_dom"/>
</dbReference>
<feature type="domain" description="F-box" evidence="1">
    <location>
        <begin position="17"/>
        <end position="62"/>
    </location>
</feature>
<dbReference type="InterPro" id="IPR001810">
    <property type="entry name" value="F-box_dom"/>
</dbReference>
<proteinExistence type="predicted"/>
<dbReference type="Gene3D" id="1.20.1280.50">
    <property type="match status" value="1"/>
</dbReference>
<dbReference type="NCBIfam" id="TIGR01640">
    <property type="entry name" value="F_box_assoc_1"/>
    <property type="match status" value="1"/>
</dbReference>
<dbReference type="Pfam" id="PF00646">
    <property type="entry name" value="F-box"/>
    <property type="match status" value="2"/>
</dbReference>
<dbReference type="AlphaFoldDB" id="A0A8T0UTJ7"/>
<dbReference type="InterPro" id="IPR036047">
    <property type="entry name" value="F-box-like_dom_sf"/>
</dbReference>
<dbReference type="SMART" id="SM00256">
    <property type="entry name" value="FBOX"/>
    <property type="match status" value="2"/>
</dbReference>
<reference evidence="2" key="1">
    <citation type="submission" date="2020-05" db="EMBL/GenBank/DDBJ databases">
        <title>WGS assembly of Panicum virgatum.</title>
        <authorList>
            <person name="Lovell J.T."/>
            <person name="Jenkins J."/>
            <person name="Shu S."/>
            <person name="Juenger T.E."/>
            <person name="Schmutz J."/>
        </authorList>
    </citation>
    <scope>NUCLEOTIDE SEQUENCE</scope>
    <source>
        <strain evidence="2">AP13</strain>
    </source>
</reference>
<protein>
    <recommendedName>
        <fullName evidence="1">F-box domain-containing protein</fullName>
    </recommendedName>
</protein>
<dbReference type="CDD" id="cd22157">
    <property type="entry name" value="F-box_AtFBW1-like"/>
    <property type="match status" value="1"/>
</dbReference>
<evidence type="ECO:0000259" key="1">
    <source>
        <dbReference type="PROSITE" id="PS50181"/>
    </source>
</evidence>
<dbReference type="PANTHER" id="PTHR31672">
    <property type="entry name" value="BNACNNG10540D PROTEIN"/>
    <property type="match status" value="1"/>
</dbReference>
<name>A0A8T0UTJ7_PANVG</name>
<dbReference type="Proteomes" id="UP000823388">
    <property type="component" value="Chromosome 3K"/>
</dbReference>
<dbReference type="InterPro" id="IPR050796">
    <property type="entry name" value="SCF_F-box_component"/>
</dbReference>
<evidence type="ECO:0000313" key="2">
    <source>
        <dbReference type="EMBL" id="KAG2626060.1"/>
    </source>
</evidence>
<organism evidence="2 3">
    <name type="scientific">Panicum virgatum</name>
    <name type="common">Blackwell switchgrass</name>
    <dbReference type="NCBI Taxonomy" id="38727"/>
    <lineage>
        <taxon>Eukaryota</taxon>
        <taxon>Viridiplantae</taxon>
        <taxon>Streptophyta</taxon>
        <taxon>Embryophyta</taxon>
        <taxon>Tracheophyta</taxon>
        <taxon>Spermatophyta</taxon>
        <taxon>Magnoliopsida</taxon>
        <taxon>Liliopsida</taxon>
        <taxon>Poales</taxon>
        <taxon>Poaceae</taxon>
        <taxon>PACMAD clade</taxon>
        <taxon>Panicoideae</taxon>
        <taxon>Panicodae</taxon>
        <taxon>Paniceae</taxon>
        <taxon>Panicinae</taxon>
        <taxon>Panicum</taxon>
        <taxon>Panicum sect. Hiantes</taxon>
    </lineage>
</organism>
<evidence type="ECO:0000313" key="3">
    <source>
        <dbReference type="Proteomes" id="UP000823388"/>
    </source>
</evidence>
<accession>A0A8T0UTJ7</accession>
<dbReference type="EMBL" id="CM029041">
    <property type="protein sequence ID" value="KAG2626060.1"/>
    <property type="molecule type" value="Genomic_DNA"/>
</dbReference>
<gene>
    <name evidence="2" type="ORF">PVAP13_3KG286754</name>
</gene>